<evidence type="ECO:0000313" key="2">
    <source>
        <dbReference type="EMBL" id="CAD7004546.1"/>
    </source>
</evidence>
<dbReference type="AlphaFoldDB" id="A0A811V3X0"/>
<accession>A0A811V3X0</accession>
<dbReference type="EMBL" id="CAJHJT010000034">
    <property type="protein sequence ID" value="CAD7004546.1"/>
    <property type="molecule type" value="Genomic_DNA"/>
</dbReference>
<feature type="compositionally biased region" description="Polar residues" evidence="1">
    <location>
        <begin position="55"/>
        <end position="74"/>
    </location>
</feature>
<sequence>METDNSAQGIGVGKSAIRNVKVVKEEKSSIHVHKSSSYLWFERGSRYHAHRHNQRSQSLNRGQALSQADVSGMW</sequence>
<protein>
    <submittedName>
        <fullName evidence="2">(Mediterranean fruit fly) hypothetical protein</fullName>
    </submittedName>
</protein>
<evidence type="ECO:0000256" key="1">
    <source>
        <dbReference type="SAM" id="MobiDB-lite"/>
    </source>
</evidence>
<evidence type="ECO:0000313" key="3">
    <source>
        <dbReference type="Proteomes" id="UP000606786"/>
    </source>
</evidence>
<organism evidence="2 3">
    <name type="scientific">Ceratitis capitata</name>
    <name type="common">Mediterranean fruit fly</name>
    <name type="synonym">Tephritis capitata</name>
    <dbReference type="NCBI Taxonomy" id="7213"/>
    <lineage>
        <taxon>Eukaryota</taxon>
        <taxon>Metazoa</taxon>
        <taxon>Ecdysozoa</taxon>
        <taxon>Arthropoda</taxon>
        <taxon>Hexapoda</taxon>
        <taxon>Insecta</taxon>
        <taxon>Pterygota</taxon>
        <taxon>Neoptera</taxon>
        <taxon>Endopterygota</taxon>
        <taxon>Diptera</taxon>
        <taxon>Brachycera</taxon>
        <taxon>Muscomorpha</taxon>
        <taxon>Tephritoidea</taxon>
        <taxon>Tephritidae</taxon>
        <taxon>Ceratitis</taxon>
        <taxon>Ceratitis</taxon>
    </lineage>
</organism>
<proteinExistence type="predicted"/>
<dbReference type="Proteomes" id="UP000606786">
    <property type="component" value="Unassembled WGS sequence"/>
</dbReference>
<comment type="caution">
    <text evidence="2">The sequence shown here is derived from an EMBL/GenBank/DDBJ whole genome shotgun (WGS) entry which is preliminary data.</text>
</comment>
<keyword evidence="3" id="KW-1185">Reference proteome</keyword>
<gene>
    <name evidence="2" type="ORF">CCAP1982_LOCUS12943</name>
</gene>
<reference evidence="2" key="1">
    <citation type="submission" date="2020-11" db="EMBL/GenBank/DDBJ databases">
        <authorList>
            <person name="Whitehead M."/>
        </authorList>
    </citation>
    <scope>NUCLEOTIDE SEQUENCE</scope>
    <source>
        <strain evidence="2">EGII</strain>
    </source>
</reference>
<name>A0A811V3X0_CERCA</name>
<feature type="region of interest" description="Disordered" evidence="1">
    <location>
        <begin position="50"/>
        <end position="74"/>
    </location>
</feature>